<name>A0ACC2D9Z5_DIPCM</name>
<sequence>MNNSSARGTRKSGFCVFVVFVSLTIVPVLANDADPLQDFCVAQPSTVLSNGLICKDPSTVNASDFAFHGLGKPASTSNEAGSAVTPAFAAQFPALNTLGLSIARLDFAPGGLVTLHTHPRATEVLYLAEGTLYVGFVDTANTLFAQTLQKGDLFIFPKGLLHFQLNVGKVPALAISALNSQNPGVQLIPNALFGSEISNAVLEKAFSIGKKQVERLKSKFSS</sequence>
<accession>A0ACC2D9Z5</accession>
<gene>
    <name evidence="1" type="ORF">O6H91_06G002900</name>
</gene>
<dbReference type="EMBL" id="CM055097">
    <property type="protein sequence ID" value="KAJ7551174.1"/>
    <property type="molecule type" value="Genomic_DNA"/>
</dbReference>
<organism evidence="1 2">
    <name type="scientific">Diphasiastrum complanatum</name>
    <name type="common">Issler's clubmoss</name>
    <name type="synonym">Lycopodium complanatum</name>
    <dbReference type="NCBI Taxonomy" id="34168"/>
    <lineage>
        <taxon>Eukaryota</taxon>
        <taxon>Viridiplantae</taxon>
        <taxon>Streptophyta</taxon>
        <taxon>Embryophyta</taxon>
        <taxon>Tracheophyta</taxon>
        <taxon>Lycopodiopsida</taxon>
        <taxon>Lycopodiales</taxon>
        <taxon>Lycopodiaceae</taxon>
        <taxon>Lycopodioideae</taxon>
        <taxon>Diphasiastrum</taxon>
    </lineage>
</organism>
<keyword evidence="2" id="KW-1185">Reference proteome</keyword>
<proteinExistence type="predicted"/>
<protein>
    <submittedName>
        <fullName evidence="1">Uncharacterized protein</fullName>
    </submittedName>
</protein>
<comment type="caution">
    <text evidence="1">The sequence shown here is derived from an EMBL/GenBank/DDBJ whole genome shotgun (WGS) entry which is preliminary data.</text>
</comment>
<evidence type="ECO:0000313" key="2">
    <source>
        <dbReference type="Proteomes" id="UP001162992"/>
    </source>
</evidence>
<evidence type="ECO:0000313" key="1">
    <source>
        <dbReference type="EMBL" id="KAJ7551174.1"/>
    </source>
</evidence>
<reference evidence="2" key="1">
    <citation type="journal article" date="2024" name="Proc. Natl. Acad. Sci. U.S.A.">
        <title>Extraordinary preservation of gene collinearity over three hundred million years revealed in homosporous lycophytes.</title>
        <authorList>
            <person name="Li C."/>
            <person name="Wickell D."/>
            <person name="Kuo L.Y."/>
            <person name="Chen X."/>
            <person name="Nie B."/>
            <person name="Liao X."/>
            <person name="Peng D."/>
            <person name="Ji J."/>
            <person name="Jenkins J."/>
            <person name="Williams M."/>
            <person name="Shu S."/>
            <person name="Plott C."/>
            <person name="Barry K."/>
            <person name="Rajasekar S."/>
            <person name="Grimwood J."/>
            <person name="Han X."/>
            <person name="Sun S."/>
            <person name="Hou Z."/>
            <person name="He W."/>
            <person name="Dai G."/>
            <person name="Sun C."/>
            <person name="Schmutz J."/>
            <person name="Leebens-Mack J.H."/>
            <person name="Li F.W."/>
            <person name="Wang L."/>
        </authorList>
    </citation>
    <scope>NUCLEOTIDE SEQUENCE [LARGE SCALE GENOMIC DNA]</scope>
    <source>
        <strain evidence="2">cv. PW_Plant_1</strain>
    </source>
</reference>
<dbReference type="Proteomes" id="UP001162992">
    <property type="component" value="Chromosome 6"/>
</dbReference>